<comment type="similarity">
    <text evidence="3">Belongs to the glycosyl hydrolase family 6.</text>
</comment>
<dbReference type="AlphaFoldDB" id="A0AA87CUP2"/>
<dbReference type="InterPro" id="IPR036434">
    <property type="entry name" value="Beta_cellobiohydrolase_sf"/>
</dbReference>
<feature type="binding site" evidence="2">
    <location>
        <position position="183"/>
    </location>
    <ligand>
        <name>substrate</name>
    </ligand>
</feature>
<dbReference type="EMBL" id="ABJD02000101">
    <property type="protein sequence ID" value="EDU59853.1"/>
    <property type="molecule type" value="Genomic_DNA"/>
</dbReference>
<dbReference type="InterPro" id="IPR016288">
    <property type="entry name" value="Beta_cellobiohydrolase"/>
</dbReference>
<dbReference type="Pfam" id="PF01341">
    <property type="entry name" value="Glyco_hydro_6"/>
    <property type="match status" value="1"/>
</dbReference>
<feature type="binding site" evidence="2">
    <location>
        <position position="285"/>
    </location>
    <ligand>
        <name>substrate</name>
    </ligand>
</feature>
<feature type="binding site" evidence="2">
    <location>
        <position position="256"/>
    </location>
    <ligand>
        <name>substrate</name>
    </ligand>
</feature>
<name>A0AA87CUP2_PROST</name>
<evidence type="ECO:0000256" key="2">
    <source>
        <dbReference type="PIRSR" id="PIRSR001100-2"/>
    </source>
</evidence>
<feature type="signal peptide" evidence="3">
    <location>
        <begin position="1"/>
        <end position="20"/>
    </location>
</feature>
<dbReference type="PIRSF" id="PIRSF001100">
    <property type="entry name" value="Beta_cellobiohydrolase"/>
    <property type="match status" value="1"/>
</dbReference>
<feature type="binding site" evidence="2">
    <location>
        <position position="210"/>
    </location>
    <ligand>
        <name>substrate</name>
    </ligand>
</feature>
<keyword evidence="3" id="KW-0119">Carbohydrate metabolism</keyword>
<feature type="chain" id="PRO_5041514499" description="Glucanase" evidence="3">
    <location>
        <begin position="21"/>
        <end position="317"/>
    </location>
</feature>
<reference evidence="5" key="1">
    <citation type="submission" date="2008-04" db="EMBL/GenBank/DDBJ databases">
        <title>Draft genome sequence of Providencia stuartii (ATCC 25827).</title>
        <authorList>
            <person name="Sudarsanam P."/>
            <person name="Ley R."/>
            <person name="Guruge J."/>
            <person name="Turnbaugh P.J."/>
            <person name="Mahowald M."/>
            <person name="Liep D."/>
            <person name="Gordon J."/>
        </authorList>
    </citation>
    <scope>NUCLEOTIDE SEQUENCE [LARGE SCALE GENOMIC DNA]</scope>
    <source>
        <strain evidence="5">ATCC 25827</strain>
    </source>
</reference>
<evidence type="ECO:0000313" key="4">
    <source>
        <dbReference type="EMBL" id="EDU59853.1"/>
    </source>
</evidence>
<protein>
    <recommendedName>
        <fullName evidence="3">Glucanase</fullName>
        <ecNumber evidence="3">3.2.1.-</ecNumber>
    </recommendedName>
</protein>
<dbReference type="GO" id="GO:0030245">
    <property type="term" value="P:cellulose catabolic process"/>
    <property type="evidence" value="ECO:0007669"/>
    <property type="project" value="UniProtKB-KW"/>
</dbReference>
<reference evidence="5" key="2">
    <citation type="submission" date="2008-04" db="EMBL/GenBank/DDBJ databases">
        <title>Draft genome sequence of Providencia stuartii(ATCC 25827).</title>
        <authorList>
            <person name="Sudarsanam P."/>
            <person name="Ley R."/>
            <person name="Guruge J."/>
            <person name="Turnbaugh P.J."/>
            <person name="Mahowald M."/>
            <person name="Liep D."/>
            <person name="Gordon J."/>
        </authorList>
    </citation>
    <scope>NUCLEOTIDE SEQUENCE [LARGE SCALE GENOMIC DNA]</scope>
    <source>
        <strain evidence="5">ATCC 25827</strain>
    </source>
</reference>
<dbReference type="Proteomes" id="UP000004506">
    <property type="component" value="Unassembled WGS sequence"/>
</dbReference>
<dbReference type="EC" id="3.2.1.-" evidence="3"/>
<evidence type="ECO:0000256" key="1">
    <source>
        <dbReference type="PIRSR" id="PIRSR001100-1"/>
    </source>
</evidence>
<keyword evidence="3" id="KW-0732">Signal</keyword>
<gene>
    <name evidence="4" type="primary">celA</name>
    <name evidence="4" type="ORF">PROSTU_03046</name>
</gene>
<dbReference type="PRINTS" id="PR00733">
    <property type="entry name" value="GLHYDRLASE6"/>
</dbReference>
<organism evidence="4 5">
    <name type="scientific">Providencia stuartii ATCC 25827</name>
    <dbReference type="NCBI Taxonomy" id="471874"/>
    <lineage>
        <taxon>Bacteria</taxon>
        <taxon>Pseudomonadati</taxon>
        <taxon>Pseudomonadota</taxon>
        <taxon>Gammaproteobacteria</taxon>
        <taxon>Enterobacterales</taxon>
        <taxon>Morganellaceae</taxon>
        <taxon>Providencia</taxon>
    </lineage>
</organism>
<feature type="active site" description="Proton acceptor" evidence="1">
    <location>
        <position position="287"/>
    </location>
</feature>
<keyword evidence="3 4" id="KW-0378">Hydrolase</keyword>
<feature type="binding site" evidence="2">
    <location>
        <position position="59"/>
    </location>
    <ligand>
        <name>substrate</name>
    </ligand>
</feature>
<reference evidence="4 5" key="3">
    <citation type="submission" date="2008-05" db="EMBL/GenBank/DDBJ databases">
        <authorList>
            <person name="Fulton L."/>
            <person name="Clifton S."/>
            <person name="Fulton B."/>
            <person name="Xu J."/>
            <person name="Minx P."/>
            <person name="Pepin K.H."/>
            <person name="Johnson M."/>
            <person name="Thiruvilangam P."/>
            <person name="Bhonagiri V."/>
            <person name="Nash W.E."/>
            <person name="Mardis E.R."/>
            <person name="Wilson R.K."/>
        </authorList>
    </citation>
    <scope>NUCLEOTIDE SEQUENCE [LARGE SCALE GENOMIC DNA]</scope>
    <source>
        <strain evidence="4 5">ATCC 25827</strain>
    </source>
</reference>
<evidence type="ECO:0000256" key="3">
    <source>
        <dbReference type="RuleBase" id="RU361186"/>
    </source>
</evidence>
<dbReference type="GO" id="GO:0004553">
    <property type="term" value="F:hydrolase activity, hydrolyzing O-glycosyl compounds"/>
    <property type="evidence" value="ECO:0007669"/>
    <property type="project" value="InterPro"/>
</dbReference>
<feature type="active site" description="Proton donor" evidence="1">
    <location>
        <position position="138"/>
    </location>
</feature>
<dbReference type="PANTHER" id="PTHR34876">
    <property type="match status" value="1"/>
</dbReference>
<dbReference type="PANTHER" id="PTHR34876:SF4">
    <property type="entry name" value="1,4-BETA-D-GLUCAN CELLOBIOHYDROLASE C-RELATED"/>
    <property type="match status" value="1"/>
</dbReference>
<dbReference type="Gene3D" id="3.20.20.40">
    <property type="entry name" value="1, 4-beta cellobiohydrolase"/>
    <property type="match status" value="1"/>
</dbReference>
<keyword evidence="3" id="KW-0136">Cellulose degradation</keyword>
<comment type="caution">
    <text evidence="4">The sequence shown here is derived from an EMBL/GenBank/DDBJ whole genome shotgun (WGS) entry which is preliminary data.</text>
</comment>
<accession>A0AA87CUP2</accession>
<feature type="binding site" evidence="2">
    <location>
        <position position="281"/>
    </location>
    <ligand>
        <name>substrate</name>
    </ligand>
</feature>
<proteinExistence type="inferred from homology"/>
<keyword evidence="3 4" id="KW-0326">Glycosidase</keyword>
<keyword evidence="3" id="KW-0624">Polysaccharide degradation</keyword>
<dbReference type="SUPFAM" id="SSF51989">
    <property type="entry name" value="Glycosyl hydrolases family 6, cellulases"/>
    <property type="match status" value="1"/>
</dbReference>
<dbReference type="RefSeq" id="WP_004920978.1">
    <property type="nucleotide sequence ID" value="NZ_DS607663.1"/>
</dbReference>
<sequence>MYKILFLSLITACYTGNLMATEYFVDPTSSAALWVEKNKSDPRALAIRAKIASVPTAIWLSKIHENETELAQQITSYISQADKQKTQLMFVLYALPNRDCSGQASASNTTNSQKYRTWINQLTKAISNTELTIILEPDALADMSCLTPLQRKDRTDLLKYAVTQFKIKSPNAHVYLDAGNMKWQPAKTMAEQLIAAGIKDASGFSLNISNYYATEPTIKYGEDINRFLMALIGIKSNMIIDTSRNGHGAPALPNQWCNPLGRKIGEGPKDISATVKTAWIKPPGESDGDFSPTANCHGGPKAGVFSPDLAIRLIKGE</sequence>
<evidence type="ECO:0000313" key="5">
    <source>
        <dbReference type="Proteomes" id="UP000004506"/>
    </source>
</evidence>